<organism evidence="2 3">
    <name type="scientific">Calidithermus roseus</name>
    <dbReference type="NCBI Taxonomy" id="1644118"/>
    <lineage>
        <taxon>Bacteria</taxon>
        <taxon>Thermotogati</taxon>
        <taxon>Deinococcota</taxon>
        <taxon>Deinococci</taxon>
        <taxon>Thermales</taxon>
        <taxon>Thermaceae</taxon>
        <taxon>Calidithermus</taxon>
    </lineage>
</organism>
<evidence type="ECO:0000256" key="1">
    <source>
        <dbReference type="SAM" id="Phobius"/>
    </source>
</evidence>
<evidence type="ECO:0000313" key="2">
    <source>
        <dbReference type="EMBL" id="RIH89479.1"/>
    </source>
</evidence>
<keyword evidence="1" id="KW-0472">Membrane</keyword>
<evidence type="ECO:0000313" key="3">
    <source>
        <dbReference type="Proteomes" id="UP000265341"/>
    </source>
</evidence>
<dbReference type="EMBL" id="QWLA01000003">
    <property type="protein sequence ID" value="RIH89479.1"/>
    <property type="molecule type" value="Genomic_DNA"/>
</dbReference>
<gene>
    <name evidence="2" type="ORF">Mrose_00380</name>
</gene>
<keyword evidence="1" id="KW-0812">Transmembrane</keyword>
<protein>
    <submittedName>
        <fullName evidence="2">Uncharacterized protein</fullName>
    </submittedName>
</protein>
<feature type="transmembrane region" description="Helical" evidence="1">
    <location>
        <begin position="31"/>
        <end position="54"/>
    </location>
</feature>
<proteinExistence type="predicted"/>
<keyword evidence="3" id="KW-1185">Reference proteome</keyword>
<reference evidence="2 3" key="1">
    <citation type="submission" date="2018-08" db="EMBL/GenBank/DDBJ databases">
        <title>Meiothermus roseus NBRC 110900 genome sequencing project.</title>
        <authorList>
            <person name="Da Costa M.S."/>
            <person name="Albuquerque L."/>
            <person name="Raposo P."/>
            <person name="Froufe H.J.C."/>
            <person name="Barroso C.S."/>
            <person name="Egas C."/>
        </authorList>
    </citation>
    <scope>NUCLEOTIDE SEQUENCE [LARGE SCALE GENOMIC DNA]</scope>
    <source>
        <strain evidence="2 3">NBRC 110900</strain>
    </source>
</reference>
<feature type="transmembrane region" description="Helical" evidence="1">
    <location>
        <begin position="60"/>
        <end position="80"/>
    </location>
</feature>
<sequence>MGGPRAPLLLANSLIWLPLLLSLFRPSPALLATLAMGCIVVSLLVLWVGVIGSIRQGQSAANLPLFVAYGIGATLSLFLARSLSPS</sequence>
<comment type="caution">
    <text evidence="2">The sequence shown here is derived from an EMBL/GenBank/DDBJ whole genome shotgun (WGS) entry which is preliminary data.</text>
</comment>
<dbReference type="RefSeq" id="WP_182482630.1">
    <property type="nucleotide sequence ID" value="NZ_QWLA01000003.1"/>
</dbReference>
<accession>A0A399F2H8</accession>
<feature type="transmembrane region" description="Helical" evidence="1">
    <location>
        <begin position="6"/>
        <end position="24"/>
    </location>
</feature>
<dbReference type="Proteomes" id="UP000265341">
    <property type="component" value="Unassembled WGS sequence"/>
</dbReference>
<name>A0A399F2H8_9DEIN</name>
<keyword evidence="1" id="KW-1133">Transmembrane helix</keyword>
<dbReference type="AlphaFoldDB" id="A0A399F2H8"/>